<dbReference type="EMBL" id="CAJNJA010084108">
    <property type="protein sequence ID" value="CAE7936499.1"/>
    <property type="molecule type" value="Genomic_DNA"/>
</dbReference>
<accession>A0A813BZQ8</accession>
<dbReference type="AlphaFoldDB" id="A0A813BZQ8"/>
<dbReference type="Proteomes" id="UP000601435">
    <property type="component" value="Unassembled WGS sequence"/>
</dbReference>
<comment type="caution">
    <text evidence="1">The sequence shown here is derived from an EMBL/GenBank/DDBJ whole genome shotgun (WGS) entry which is preliminary data.</text>
</comment>
<protein>
    <submittedName>
        <fullName evidence="1">Uncharacterized protein</fullName>
    </submittedName>
</protein>
<evidence type="ECO:0000313" key="1">
    <source>
        <dbReference type="EMBL" id="CAE7936499.1"/>
    </source>
</evidence>
<organism evidence="1 2">
    <name type="scientific">Symbiodinium necroappetens</name>
    <dbReference type="NCBI Taxonomy" id="1628268"/>
    <lineage>
        <taxon>Eukaryota</taxon>
        <taxon>Sar</taxon>
        <taxon>Alveolata</taxon>
        <taxon>Dinophyceae</taxon>
        <taxon>Suessiales</taxon>
        <taxon>Symbiodiniaceae</taxon>
        <taxon>Symbiodinium</taxon>
    </lineage>
</organism>
<gene>
    <name evidence="1" type="ORF">SNEC2469_LOCUS32790</name>
</gene>
<feature type="non-terminal residue" evidence="1">
    <location>
        <position position="164"/>
    </location>
</feature>
<evidence type="ECO:0000313" key="2">
    <source>
        <dbReference type="Proteomes" id="UP000601435"/>
    </source>
</evidence>
<reference evidence="1" key="1">
    <citation type="submission" date="2021-02" db="EMBL/GenBank/DDBJ databases">
        <authorList>
            <person name="Dougan E. K."/>
            <person name="Rhodes N."/>
            <person name="Thang M."/>
            <person name="Chan C."/>
        </authorList>
    </citation>
    <scope>NUCLEOTIDE SEQUENCE</scope>
</reference>
<name>A0A813BZQ8_9DINO</name>
<proteinExistence type="predicted"/>
<sequence>PPPDRKCHVKYPPACNAQWRRLEMCMTYVLALEQQRHQPFDWVIRVRTDMFFSKPVGNIRVFDPDKVHLPVGSWTDPHDTFAMLPRRYAAIYFSTRQYAGADYCWNYSRESVRSDDCCYRLRLQLEKHQVPVKRFALFWQPWEEVDRYIVRPPDTWDGQKKYLP</sequence>
<keyword evidence="2" id="KW-1185">Reference proteome</keyword>
<dbReference type="OrthoDB" id="418659at2759"/>